<keyword evidence="3" id="KW-0326">Glycosidase</keyword>
<dbReference type="Pfam" id="PF02903">
    <property type="entry name" value="Alpha-amylase_N"/>
    <property type="match status" value="1"/>
</dbReference>
<dbReference type="SUPFAM" id="SSF51445">
    <property type="entry name" value="(Trans)glycosidases"/>
    <property type="match status" value="1"/>
</dbReference>
<evidence type="ECO:0000256" key="1">
    <source>
        <dbReference type="ARBA" id="ARBA00008061"/>
    </source>
</evidence>
<dbReference type="InterPro" id="IPR014756">
    <property type="entry name" value="Ig_E-set"/>
</dbReference>
<comment type="similarity">
    <text evidence="1">Belongs to the glycosyl hydrolase 13 family.</text>
</comment>
<feature type="domain" description="Glycosyl hydrolase family 13 catalytic" evidence="4">
    <location>
        <begin position="137"/>
        <end position="497"/>
    </location>
</feature>
<dbReference type="CDD" id="cd02857">
    <property type="entry name" value="E_set_CDase_PDE_N"/>
    <property type="match status" value="1"/>
</dbReference>
<dbReference type="SUPFAM" id="SSF51011">
    <property type="entry name" value="Glycosyl hydrolase domain"/>
    <property type="match status" value="1"/>
</dbReference>
<keyword evidence="6" id="KW-1185">Reference proteome</keyword>
<dbReference type="Gene3D" id="2.60.40.10">
    <property type="entry name" value="Immunoglobulins"/>
    <property type="match status" value="1"/>
</dbReference>
<dbReference type="SUPFAM" id="SSF81296">
    <property type="entry name" value="E set domains"/>
    <property type="match status" value="1"/>
</dbReference>
<dbReference type="Pfam" id="PF00128">
    <property type="entry name" value="Alpha-amylase"/>
    <property type="match status" value="1"/>
</dbReference>
<dbReference type="EMBL" id="CP058561">
    <property type="protein sequence ID" value="QUH29228.1"/>
    <property type="molecule type" value="Genomic_DNA"/>
</dbReference>
<dbReference type="SMART" id="SM00642">
    <property type="entry name" value="Aamy"/>
    <property type="match status" value="1"/>
</dbReference>
<keyword evidence="2 5" id="KW-0378">Hydrolase</keyword>
<dbReference type="AlphaFoldDB" id="A0A8J8SBX5"/>
<dbReference type="PANTHER" id="PTHR10357:SF210">
    <property type="entry name" value="MALTODEXTRIN GLUCOSIDASE"/>
    <property type="match status" value="1"/>
</dbReference>
<evidence type="ECO:0000256" key="2">
    <source>
        <dbReference type="ARBA" id="ARBA00022801"/>
    </source>
</evidence>
<sequence>MNYEAVLHIPLSNYAHGIDEENVVFRIRTARDDIKSCILHYGDRACRVNPVIFNSEPMKVVAQDELYDYYEVVLHSPYTRICYYFELSDGVESKYYYYDMFMNTLPIERSEFYQLPFNRREDIATIPSWVQDAVVYNIFPDSFATAKGYISNKKGEAKFSHHTTYSMRGGTLKGIKENIPYFLDLGVNCIYMNPIFVAGEWHKYDLIGYYNIDPCFGTNEDFKELVDACHDNDIRVIIDGVFNHCGWHFFAFEDVLEKGEASKYKDWFYGLKYPVEYPDSQEDIPTYDCFAYERKMPKMNTSNEEVIEYFLDVCKYWTESYGIDGWRLDVASEVDDTFWREFRKTAKSINPDCFIIGEVWESAQHWLLGDQFDSSMNYDMRKNCRDFFAVDTLDSYGFDSRVTAMLMRYNKNIVHGQLNLLDSHDVPRFLSICQEDMKRFKLSVIFQMTFLGVPMVFYGDEKGLVGIKEHEYRRPMSWDKEEGAEIYSFYQDIIKLRRNKDTLKYGDYKTIMAERNSGVYAFKRCHDDEETYVILNRSEESIAIDNVIGDTNYNIDLSSNEDCKMVEPWGFVIVSKSC</sequence>
<dbReference type="CDD" id="cd11338">
    <property type="entry name" value="AmyAc_CMD"/>
    <property type="match status" value="1"/>
</dbReference>
<evidence type="ECO:0000256" key="3">
    <source>
        <dbReference type="ARBA" id="ARBA00023295"/>
    </source>
</evidence>
<dbReference type="Proteomes" id="UP000677305">
    <property type="component" value="Chromosome"/>
</dbReference>
<gene>
    <name evidence="5" type="ORF">HYG85_09935</name>
</gene>
<proteinExistence type="inferred from homology"/>
<dbReference type="RefSeq" id="WP_212693344.1">
    <property type="nucleotide sequence ID" value="NZ_CP058561.1"/>
</dbReference>
<dbReference type="GO" id="GO:0004553">
    <property type="term" value="F:hydrolase activity, hydrolyzing O-glycosyl compounds"/>
    <property type="evidence" value="ECO:0007669"/>
    <property type="project" value="InterPro"/>
</dbReference>
<dbReference type="Gene3D" id="2.60.40.1180">
    <property type="entry name" value="Golgi alpha-mannosidase II"/>
    <property type="match status" value="1"/>
</dbReference>
<protein>
    <submittedName>
        <fullName evidence="5">Glycoside hydrolase family 13 protein</fullName>
    </submittedName>
</protein>
<organism evidence="5 6">
    <name type="scientific">Vallitalea guaymasensis</name>
    <dbReference type="NCBI Taxonomy" id="1185412"/>
    <lineage>
        <taxon>Bacteria</taxon>
        <taxon>Bacillati</taxon>
        <taxon>Bacillota</taxon>
        <taxon>Clostridia</taxon>
        <taxon>Lachnospirales</taxon>
        <taxon>Vallitaleaceae</taxon>
        <taxon>Vallitalea</taxon>
    </lineage>
</organism>
<name>A0A8J8SBX5_9FIRM</name>
<dbReference type="InterPro" id="IPR004185">
    <property type="entry name" value="Glyco_hydro_13_lg-like_dom"/>
</dbReference>
<evidence type="ECO:0000259" key="4">
    <source>
        <dbReference type="SMART" id="SM00642"/>
    </source>
</evidence>
<dbReference type="PANTHER" id="PTHR10357">
    <property type="entry name" value="ALPHA-AMYLASE FAMILY MEMBER"/>
    <property type="match status" value="1"/>
</dbReference>
<reference evidence="5 6" key="1">
    <citation type="submission" date="2020-07" db="EMBL/GenBank/DDBJ databases">
        <title>Vallitalea guaymasensis genome.</title>
        <authorList>
            <person name="Postec A."/>
        </authorList>
    </citation>
    <scope>NUCLEOTIDE SEQUENCE [LARGE SCALE GENOMIC DNA]</scope>
    <source>
        <strain evidence="5 6">Ra1766G1</strain>
    </source>
</reference>
<dbReference type="InterPro" id="IPR017853">
    <property type="entry name" value="GH"/>
</dbReference>
<dbReference type="InterPro" id="IPR045857">
    <property type="entry name" value="O16G_dom_2"/>
</dbReference>
<dbReference type="InterPro" id="IPR013780">
    <property type="entry name" value="Glyco_hydro_b"/>
</dbReference>
<dbReference type="Gene3D" id="3.90.400.10">
    <property type="entry name" value="Oligo-1,6-glucosidase, Domain 2"/>
    <property type="match status" value="1"/>
</dbReference>
<dbReference type="Gene3D" id="3.20.20.80">
    <property type="entry name" value="Glycosidases"/>
    <property type="match status" value="1"/>
</dbReference>
<evidence type="ECO:0000313" key="5">
    <source>
        <dbReference type="EMBL" id="QUH29228.1"/>
    </source>
</evidence>
<dbReference type="GO" id="GO:0005975">
    <property type="term" value="P:carbohydrate metabolic process"/>
    <property type="evidence" value="ECO:0007669"/>
    <property type="project" value="InterPro"/>
</dbReference>
<dbReference type="KEGG" id="vgu:HYG85_09935"/>
<accession>A0A8J8SBX5</accession>
<dbReference type="InterPro" id="IPR013783">
    <property type="entry name" value="Ig-like_fold"/>
</dbReference>
<evidence type="ECO:0000313" key="6">
    <source>
        <dbReference type="Proteomes" id="UP000677305"/>
    </source>
</evidence>
<dbReference type="InterPro" id="IPR006047">
    <property type="entry name" value="GH13_cat_dom"/>
</dbReference>